<feature type="transmembrane region" description="Helical" evidence="1">
    <location>
        <begin position="124"/>
        <end position="148"/>
    </location>
</feature>
<evidence type="ECO:0000256" key="1">
    <source>
        <dbReference type="SAM" id="Phobius"/>
    </source>
</evidence>
<gene>
    <name evidence="2" type="ORF">FD32_GL000196</name>
</gene>
<dbReference type="PATRIC" id="fig|1423782.4.peg.197"/>
<evidence type="ECO:0000313" key="3">
    <source>
        <dbReference type="Proteomes" id="UP000051412"/>
    </source>
</evidence>
<sequence length="191" mass="21349">MEETKMNYWLLLVTFVAVNLDFFIIMLFLLHRYRTMDVMVGYLAGVLILMILSFTIGKALALFLPEWLIGLLGFLPIYMALHDKDEAAQQTDRAPILATLTTYLAVCTGCNLSIFLPVLTGMTINYFIMALLFIGVLAVVVVWLIKAIGELPVVKKALTRCGDTLMKVIYVGVGLYVFYDSGLITHLLSLV</sequence>
<feature type="transmembrane region" description="Helical" evidence="1">
    <location>
        <begin position="94"/>
        <end position="118"/>
    </location>
</feature>
<feature type="transmembrane region" description="Helical" evidence="1">
    <location>
        <begin position="168"/>
        <end position="188"/>
    </location>
</feature>
<dbReference type="Pfam" id="PF03596">
    <property type="entry name" value="Cad"/>
    <property type="match status" value="1"/>
</dbReference>
<accession>A0A0R1X9U6</accession>
<feature type="transmembrane region" description="Helical" evidence="1">
    <location>
        <begin position="37"/>
        <end position="56"/>
    </location>
</feature>
<name>A0A0R1X9U6_9LACO</name>
<dbReference type="Proteomes" id="UP000051412">
    <property type="component" value="Unassembled WGS sequence"/>
</dbReference>
<evidence type="ECO:0008006" key="4">
    <source>
        <dbReference type="Google" id="ProtNLM"/>
    </source>
</evidence>
<keyword evidence="1" id="KW-0472">Membrane</keyword>
<dbReference type="AlphaFoldDB" id="A0A0R1X9U6"/>
<dbReference type="InterPro" id="IPR004676">
    <property type="entry name" value="Cd-R_transporter"/>
</dbReference>
<keyword evidence="1" id="KW-0812">Transmembrane</keyword>
<keyword evidence="1" id="KW-1133">Transmembrane helix</keyword>
<evidence type="ECO:0000313" key="2">
    <source>
        <dbReference type="EMBL" id="KRM26952.1"/>
    </source>
</evidence>
<dbReference type="EMBL" id="AZGM01000070">
    <property type="protein sequence ID" value="KRM26952.1"/>
    <property type="molecule type" value="Genomic_DNA"/>
</dbReference>
<feature type="transmembrane region" description="Helical" evidence="1">
    <location>
        <begin position="6"/>
        <end position="30"/>
    </location>
</feature>
<feature type="transmembrane region" description="Helical" evidence="1">
    <location>
        <begin position="62"/>
        <end position="82"/>
    </location>
</feature>
<protein>
    <recommendedName>
        <fullName evidence="4">Integral membrane protein</fullName>
    </recommendedName>
</protein>
<dbReference type="STRING" id="1423782.FD32_GL000196"/>
<comment type="caution">
    <text evidence="2">The sequence shown here is derived from an EMBL/GenBank/DDBJ whole genome shotgun (WGS) entry which is preliminary data.</text>
</comment>
<proteinExistence type="predicted"/>
<keyword evidence="3" id="KW-1185">Reference proteome</keyword>
<organism evidence="2 3">
    <name type="scientific">Limosilactobacillus panis DSM 6035</name>
    <dbReference type="NCBI Taxonomy" id="1423782"/>
    <lineage>
        <taxon>Bacteria</taxon>
        <taxon>Bacillati</taxon>
        <taxon>Bacillota</taxon>
        <taxon>Bacilli</taxon>
        <taxon>Lactobacillales</taxon>
        <taxon>Lactobacillaceae</taxon>
        <taxon>Limosilactobacillus</taxon>
    </lineage>
</organism>
<reference evidence="2 3" key="1">
    <citation type="journal article" date="2015" name="Genome Announc.">
        <title>Expanding the biotechnology potential of lactobacilli through comparative genomics of 213 strains and associated genera.</title>
        <authorList>
            <person name="Sun Z."/>
            <person name="Harris H.M."/>
            <person name="McCann A."/>
            <person name="Guo C."/>
            <person name="Argimon S."/>
            <person name="Zhang W."/>
            <person name="Yang X."/>
            <person name="Jeffery I.B."/>
            <person name="Cooney J.C."/>
            <person name="Kagawa T.F."/>
            <person name="Liu W."/>
            <person name="Song Y."/>
            <person name="Salvetti E."/>
            <person name="Wrobel A."/>
            <person name="Rasinkangas P."/>
            <person name="Parkhill J."/>
            <person name="Rea M.C."/>
            <person name="O'Sullivan O."/>
            <person name="Ritari J."/>
            <person name="Douillard F.P."/>
            <person name="Paul Ross R."/>
            <person name="Yang R."/>
            <person name="Briner A.E."/>
            <person name="Felis G.E."/>
            <person name="de Vos W.M."/>
            <person name="Barrangou R."/>
            <person name="Klaenhammer T.R."/>
            <person name="Caufield P.W."/>
            <person name="Cui Y."/>
            <person name="Zhang H."/>
            <person name="O'Toole P.W."/>
        </authorList>
    </citation>
    <scope>NUCLEOTIDE SEQUENCE [LARGE SCALE GENOMIC DNA]</scope>
    <source>
        <strain evidence="2 3">DSM 6035</strain>
    </source>
</reference>